<dbReference type="Gene3D" id="3.90.1640.10">
    <property type="entry name" value="inorganic pyrophosphatase (n-terminal core)"/>
    <property type="match status" value="1"/>
</dbReference>
<keyword evidence="2" id="KW-1185">Reference proteome</keyword>
<accession>A0ABQ3UI08</accession>
<dbReference type="EMBL" id="BNJG01000001">
    <property type="protein sequence ID" value="GHO52220.1"/>
    <property type="molecule type" value="Genomic_DNA"/>
</dbReference>
<dbReference type="RefSeq" id="WP_201369149.1">
    <property type="nucleotide sequence ID" value="NZ_BNJG01000001.1"/>
</dbReference>
<evidence type="ECO:0000313" key="1">
    <source>
        <dbReference type="EMBL" id="GHO52220.1"/>
    </source>
</evidence>
<protein>
    <recommendedName>
        <fullName evidence="3">DDH domain-containing protein</fullName>
    </recommendedName>
</protein>
<organism evidence="1 2">
    <name type="scientific">Ktedonobacter robiniae</name>
    <dbReference type="NCBI Taxonomy" id="2778365"/>
    <lineage>
        <taxon>Bacteria</taxon>
        <taxon>Bacillati</taxon>
        <taxon>Chloroflexota</taxon>
        <taxon>Ktedonobacteria</taxon>
        <taxon>Ktedonobacterales</taxon>
        <taxon>Ktedonobacteraceae</taxon>
        <taxon>Ktedonobacter</taxon>
    </lineage>
</organism>
<dbReference type="SUPFAM" id="SSF64182">
    <property type="entry name" value="DHH phosphoesterases"/>
    <property type="match status" value="1"/>
</dbReference>
<name>A0ABQ3UI08_9CHLR</name>
<reference evidence="1 2" key="1">
    <citation type="journal article" date="2021" name="Int. J. Syst. Evol. Microbiol.">
        <title>Reticulibacter mediterranei gen. nov., sp. nov., within the new family Reticulibacteraceae fam. nov., and Ktedonospora formicarum gen. nov., sp. nov., Ktedonobacter robiniae sp. nov., Dictyobacter formicarum sp. nov. and Dictyobacter arantiisoli sp. nov., belonging to the class Ktedonobacteria.</title>
        <authorList>
            <person name="Yabe S."/>
            <person name="Zheng Y."/>
            <person name="Wang C.M."/>
            <person name="Sakai Y."/>
            <person name="Abe K."/>
            <person name="Yokota A."/>
            <person name="Donadio S."/>
            <person name="Cavaletti L."/>
            <person name="Monciardini P."/>
        </authorList>
    </citation>
    <scope>NUCLEOTIDE SEQUENCE [LARGE SCALE GENOMIC DNA]</scope>
    <source>
        <strain evidence="1 2">SOSP1-30</strain>
    </source>
</reference>
<gene>
    <name evidence="1" type="ORF">KSB_06950</name>
</gene>
<sequence>MAQQPIYVIGHKNSDMDSVASAYAYARLLQLQGQENVIPARHGQLKPEIRYALERFQVTPPRPWNISTCKYRILCARMS</sequence>
<dbReference type="Proteomes" id="UP000654345">
    <property type="component" value="Unassembled WGS sequence"/>
</dbReference>
<proteinExistence type="predicted"/>
<evidence type="ECO:0008006" key="3">
    <source>
        <dbReference type="Google" id="ProtNLM"/>
    </source>
</evidence>
<dbReference type="InterPro" id="IPR038763">
    <property type="entry name" value="DHH_sf"/>
</dbReference>
<comment type="caution">
    <text evidence="1">The sequence shown here is derived from an EMBL/GenBank/DDBJ whole genome shotgun (WGS) entry which is preliminary data.</text>
</comment>
<evidence type="ECO:0000313" key="2">
    <source>
        <dbReference type="Proteomes" id="UP000654345"/>
    </source>
</evidence>